<evidence type="ECO:0000256" key="10">
    <source>
        <dbReference type="ARBA" id="ARBA00048247"/>
    </source>
</evidence>
<sequence>MTAPTAVVLAAGEGVRLRPLTRNRPKPLLPAGSSPILEHALDTLTSVGVDDIVLVVGHKRSRVQDYVGSTHDGATVRYVTQDSQLGSGHALLQAESAVDGPLLVLNGDQVIDSAIVRDVLDAHRDAGDAAATVGALDRGGLSRYGGVVVDDGRATEFAENPDDEAKYRLNAGVYGLEQSIFDALRSTGPENGDLPLTSGLQTLVDRDENVAAVRTEGLWADANYPWDVLGLARELFDHGVLPGADDPAMGIAPSARVHDDAVLKSPVVVAEDAVVEAGAVLGPHVCVGQNATVGANTVLENTVLDADARVGANATLADCMLGQGARLGPGTIAAGGPADVRIDERVLTDQRLGAVVADRAELGGGVTIAPGTLIGPEAQVGAGVTLDANVPADAEVRR</sequence>
<evidence type="ECO:0000256" key="7">
    <source>
        <dbReference type="ARBA" id="ARBA00022695"/>
    </source>
</evidence>
<organism evidence="14 15">
    <name type="scientific">Natronoarchaeum philippinense</name>
    <dbReference type="NCBI Taxonomy" id="558529"/>
    <lineage>
        <taxon>Archaea</taxon>
        <taxon>Methanobacteriati</taxon>
        <taxon>Methanobacteriota</taxon>
        <taxon>Stenosarchaea group</taxon>
        <taxon>Halobacteria</taxon>
        <taxon>Halobacteriales</taxon>
        <taxon>Natronoarchaeaceae</taxon>
    </lineage>
</organism>
<keyword evidence="7" id="KW-0548">Nucleotidyltransferase</keyword>
<keyword evidence="8" id="KW-0511">Multifunctional enzyme</keyword>
<accession>A0A285P0G3</accession>
<dbReference type="InterPro" id="IPR050065">
    <property type="entry name" value="GlmU-like"/>
</dbReference>
<evidence type="ECO:0000256" key="5">
    <source>
        <dbReference type="ARBA" id="ARBA00013414"/>
    </source>
</evidence>
<name>A0A285P0G3_NATPI</name>
<keyword evidence="9" id="KW-0012">Acyltransferase</keyword>
<dbReference type="PROSITE" id="PS00101">
    <property type="entry name" value="HEXAPEP_TRANSFERASES"/>
    <property type="match status" value="2"/>
</dbReference>
<comment type="pathway">
    <text evidence="2">Nucleotide-sugar biosynthesis; UDP-N-acetyl-alpha-D-glucosamine biosynthesis; UDP-N-acetyl-alpha-D-glucosamine from N-acetyl-alpha-D-glucosamine 1-phosphate: step 1/1.</text>
</comment>
<dbReference type="GO" id="GO:0003977">
    <property type="term" value="F:UDP-N-acetylglucosamine diphosphorylase activity"/>
    <property type="evidence" value="ECO:0007669"/>
    <property type="project" value="UniProtKB-EC"/>
</dbReference>
<evidence type="ECO:0000256" key="9">
    <source>
        <dbReference type="ARBA" id="ARBA00023315"/>
    </source>
</evidence>
<feature type="domain" description="Nucleotidyl transferase" evidence="12">
    <location>
        <begin position="6"/>
        <end position="221"/>
    </location>
</feature>
<dbReference type="InterPro" id="IPR011004">
    <property type="entry name" value="Trimer_LpxA-like_sf"/>
</dbReference>
<comment type="catalytic activity">
    <reaction evidence="10">
        <text>alpha-D-glucosamine 1-phosphate + acetyl-CoA = N-acetyl-alpha-D-glucosamine 1-phosphate + CoA + H(+)</text>
        <dbReference type="Rhea" id="RHEA:13725"/>
        <dbReference type="ChEBI" id="CHEBI:15378"/>
        <dbReference type="ChEBI" id="CHEBI:57287"/>
        <dbReference type="ChEBI" id="CHEBI:57288"/>
        <dbReference type="ChEBI" id="CHEBI:57776"/>
        <dbReference type="ChEBI" id="CHEBI:58516"/>
        <dbReference type="EC" id="2.3.1.157"/>
    </reaction>
</comment>
<protein>
    <recommendedName>
        <fullName evidence="5">Bifunctional protein GlmU</fullName>
        <ecNumber evidence="3">2.3.1.157</ecNumber>
        <ecNumber evidence="4">2.7.7.23</ecNumber>
    </recommendedName>
</protein>
<dbReference type="InterPro" id="IPR005835">
    <property type="entry name" value="NTP_transferase_dom"/>
</dbReference>
<dbReference type="EC" id="2.7.7.23" evidence="4"/>
<evidence type="ECO:0000256" key="11">
    <source>
        <dbReference type="ARBA" id="ARBA00048493"/>
    </source>
</evidence>
<evidence type="ECO:0000256" key="3">
    <source>
        <dbReference type="ARBA" id="ARBA00012225"/>
    </source>
</evidence>
<evidence type="ECO:0000313" key="15">
    <source>
        <dbReference type="Proteomes" id="UP000219453"/>
    </source>
</evidence>
<dbReference type="Pfam" id="PF00483">
    <property type="entry name" value="NTP_transferase"/>
    <property type="match status" value="1"/>
</dbReference>
<dbReference type="AlphaFoldDB" id="A0A285P0G3"/>
<dbReference type="InterPro" id="IPR018357">
    <property type="entry name" value="Hexapep_transf_CS"/>
</dbReference>
<dbReference type="EMBL" id="OBEJ01000003">
    <property type="protein sequence ID" value="SNZ15220.1"/>
    <property type="molecule type" value="Genomic_DNA"/>
</dbReference>
<dbReference type="SUPFAM" id="SSF53448">
    <property type="entry name" value="Nucleotide-diphospho-sugar transferases"/>
    <property type="match status" value="1"/>
</dbReference>
<dbReference type="RefSeq" id="WP_097009338.1">
    <property type="nucleotide sequence ID" value="NZ_OBEJ01000003.1"/>
</dbReference>
<comment type="pathway">
    <text evidence="1">Nucleotide-sugar biosynthesis; UDP-N-acetyl-alpha-D-glucosamine biosynthesis; N-acetyl-alpha-D-glucosamine 1-phosphate from alpha-D-glucosamine 6-phosphate (route II): step 2/2.</text>
</comment>
<dbReference type="Proteomes" id="UP000219453">
    <property type="component" value="Unassembled WGS sequence"/>
</dbReference>
<feature type="domain" description="Mannose-1-phosphate guanyltransferase C-terminal" evidence="13">
    <location>
        <begin position="265"/>
        <end position="332"/>
    </location>
</feature>
<dbReference type="PANTHER" id="PTHR43584:SF8">
    <property type="entry name" value="N-ACETYLMURAMATE ALPHA-1-PHOSPHATE URIDYLYLTRANSFERASE"/>
    <property type="match status" value="1"/>
</dbReference>
<evidence type="ECO:0000259" key="12">
    <source>
        <dbReference type="Pfam" id="PF00483"/>
    </source>
</evidence>
<dbReference type="Gene3D" id="2.160.10.10">
    <property type="entry name" value="Hexapeptide repeat proteins"/>
    <property type="match status" value="1"/>
</dbReference>
<keyword evidence="15" id="KW-1185">Reference proteome</keyword>
<dbReference type="OrthoDB" id="15372at2157"/>
<evidence type="ECO:0000256" key="6">
    <source>
        <dbReference type="ARBA" id="ARBA00022679"/>
    </source>
</evidence>
<evidence type="ECO:0000256" key="4">
    <source>
        <dbReference type="ARBA" id="ARBA00012457"/>
    </source>
</evidence>
<dbReference type="SUPFAM" id="SSF51161">
    <property type="entry name" value="Trimeric LpxA-like enzymes"/>
    <property type="match status" value="1"/>
</dbReference>
<gene>
    <name evidence="14" type="ORF">SAMN06269185_2419</name>
</gene>
<evidence type="ECO:0000256" key="8">
    <source>
        <dbReference type="ARBA" id="ARBA00023268"/>
    </source>
</evidence>
<dbReference type="GO" id="GO:0019134">
    <property type="term" value="F:glucosamine-1-phosphate N-acetyltransferase activity"/>
    <property type="evidence" value="ECO:0007669"/>
    <property type="project" value="UniProtKB-EC"/>
</dbReference>
<dbReference type="InterPro" id="IPR029044">
    <property type="entry name" value="Nucleotide-diphossugar_trans"/>
</dbReference>
<evidence type="ECO:0000259" key="13">
    <source>
        <dbReference type="Pfam" id="PF25087"/>
    </source>
</evidence>
<reference evidence="14 15" key="1">
    <citation type="submission" date="2017-09" db="EMBL/GenBank/DDBJ databases">
        <authorList>
            <person name="Ehlers B."/>
            <person name="Leendertz F.H."/>
        </authorList>
    </citation>
    <scope>NUCLEOTIDE SEQUENCE [LARGE SCALE GENOMIC DNA]</scope>
    <source>
        <strain evidence="14 15">DSM 27208</strain>
    </source>
</reference>
<evidence type="ECO:0000256" key="1">
    <source>
        <dbReference type="ARBA" id="ARBA00005166"/>
    </source>
</evidence>
<dbReference type="InterPro" id="IPR056729">
    <property type="entry name" value="GMPPB_C"/>
</dbReference>
<keyword evidence="6 14" id="KW-0808">Transferase</keyword>
<dbReference type="Pfam" id="PF25087">
    <property type="entry name" value="GMPPB_C"/>
    <property type="match status" value="1"/>
</dbReference>
<dbReference type="CDD" id="cd04181">
    <property type="entry name" value="NTP_transferase"/>
    <property type="match status" value="1"/>
</dbReference>
<proteinExistence type="predicted"/>
<dbReference type="Gene3D" id="3.90.550.10">
    <property type="entry name" value="Spore Coat Polysaccharide Biosynthesis Protein SpsA, Chain A"/>
    <property type="match status" value="1"/>
</dbReference>
<dbReference type="EC" id="2.3.1.157" evidence="3"/>
<dbReference type="PANTHER" id="PTHR43584">
    <property type="entry name" value="NUCLEOTIDYL TRANSFERASE"/>
    <property type="match status" value="1"/>
</dbReference>
<evidence type="ECO:0000313" key="14">
    <source>
        <dbReference type="EMBL" id="SNZ15220.1"/>
    </source>
</evidence>
<evidence type="ECO:0000256" key="2">
    <source>
        <dbReference type="ARBA" id="ARBA00005208"/>
    </source>
</evidence>
<comment type="catalytic activity">
    <reaction evidence="11">
        <text>N-acetyl-alpha-D-glucosamine 1-phosphate + UTP + H(+) = UDP-N-acetyl-alpha-D-glucosamine + diphosphate</text>
        <dbReference type="Rhea" id="RHEA:13509"/>
        <dbReference type="ChEBI" id="CHEBI:15378"/>
        <dbReference type="ChEBI" id="CHEBI:33019"/>
        <dbReference type="ChEBI" id="CHEBI:46398"/>
        <dbReference type="ChEBI" id="CHEBI:57705"/>
        <dbReference type="ChEBI" id="CHEBI:57776"/>
        <dbReference type="EC" id="2.7.7.23"/>
    </reaction>
</comment>